<gene>
    <name evidence="1" type="ordered locus">NATL1_17851</name>
</gene>
<dbReference type="EMBL" id="CP000553">
    <property type="protein sequence ID" value="ABM76341.1"/>
    <property type="molecule type" value="Genomic_DNA"/>
</dbReference>
<evidence type="ECO:0000313" key="1">
    <source>
        <dbReference type="EMBL" id="ABM76341.1"/>
    </source>
</evidence>
<accession>A2C4D1</accession>
<proteinExistence type="predicted"/>
<organism evidence="1 2">
    <name type="scientific">Prochlorococcus marinus (strain NATL1A)</name>
    <dbReference type="NCBI Taxonomy" id="167555"/>
    <lineage>
        <taxon>Bacteria</taxon>
        <taxon>Bacillati</taxon>
        <taxon>Cyanobacteriota</taxon>
        <taxon>Cyanophyceae</taxon>
        <taxon>Synechococcales</taxon>
        <taxon>Prochlorococcaceae</taxon>
        <taxon>Prochlorococcus</taxon>
    </lineage>
</organism>
<dbReference type="Proteomes" id="UP000002592">
    <property type="component" value="Chromosome"/>
</dbReference>
<dbReference type="AlphaFoldDB" id="A2C4D1"/>
<dbReference type="eggNOG" id="ENOG5032IHI">
    <property type="taxonomic scope" value="Bacteria"/>
</dbReference>
<reference evidence="2" key="1">
    <citation type="journal article" date="2007" name="PLoS Genet.">
        <title>Patterns and implications of gene gain and loss in the evolution of Prochlorococcus.</title>
        <authorList>
            <person name="Kettler G.C."/>
            <person name="Martiny A.C."/>
            <person name="Huang K."/>
            <person name="Zucker J."/>
            <person name="Coleman M.L."/>
            <person name="Rodrigue S."/>
            <person name="Chen F."/>
            <person name="Lapidus A."/>
            <person name="Ferriera S."/>
            <person name="Johnson J."/>
            <person name="Steglich C."/>
            <person name="Church G.M."/>
            <person name="Richardson P."/>
            <person name="Chisholm S.W."/>
        </authorList>
    </citation>
    <scope>NUCLEOTIDE SEQUENCE [LARGE SCALE GENOMIC DNA]</scope>
    <source>
        <strain evidence="2">NATL1A</strain>
    </source>
</reference>
<protein>
    <submittedName>
        <fullName evidence="1">Uncharacterized protein</fullName>
    </submittedName>
</protein>
<dbReference type="KEGG" id="pme:NATL1_17851"/>
<dbReference type="HOGENOM" id="CLU_3156583_0_0_3"/>
<evidence type="ECO:0000313" key="2">
    <source>
        <dbReference type="Proteomes" id="UP000002592"/>
    </source>
</evidence>
<name>A2C4D1_PROM1</name>
<sequence>MLMAVKIEGIKILKEEEIQEPRNVEYSLNGFVAQSESEIKWIKLHQMFDK</sequence>